<evidence type="ECO:0000256" key="3">
    <source>
        <dbReference type="ARBA" id="ARBA00022553"/>
    </source>
</evidence>
<dbReference type="InterPro" id="IPR016039">
    <property type="entry name" value="Thiolase-like"/>
</dbReference>
<dbReference type="GO" id="GO:0006633">
    <property type="term" value="P:fatty acid biosynthetic process"/>
    <property type="evidence" value="ECO:0007669"/>
    <property type="project" value="InterPro"/>
</dbReference>
<dbReference type="Pfam" id="PF08659">
    <property type="entry name" value="KR"/>
    <property type="match status" value="1"/>
</dbReference>
<evidence type="ECO:0000313" key="14">
    <source>
        <dbReference type="Proteomes" id="UP000003963"/>
    </source>
</evidence>
<dbReference type="GO" id="GO:0031177">
    <property type="term" value="F:phosphopantetheine binding"/>
    <property type="evidence" value="ECO:0007669"/>
    <property type="project" value="InterPro"/>
</dbReference>
<dbReference type="InterPro" id="IPR049551">
    <property type="entry name" value="PKS_DH_C"/>
</dbReference>
<dbReference type="SMART" id="SM01294">
    <property type="entry name" value="PKS_PP_betabranch"/>
    <property type="match status" value="2"/>
</dbReference>
<feature type="region of interest" description="N-terminal hotdog fold" evidence="8">
    <location>
        <begin position="1941"/>
        <end position="2070"/>
    </location>
</feature>
<dbReference type="Pfam" id="PF00109">
    <property type="entry name" value="ketoacyl-synt"/>
    <property type="match status" value="3"/>
</dbReference>
<evidence type="ECO:0000313" key="13">
    <source>
        <dbReference type="EMBL" id="EFL27852.1"/>
    </source>
</evidence>
<dbReference type="SMART" id="SM00823">
    <property type="entry name" value="PKS_PP"/>
    <property type="match status" value="2"/>
</dbReference>
<dbReference type="InterPro" id="IPR049900">
    <property type="entry name" value="PKS_mFAS_DH"/>
</dbReference>
<dbReference type="SMART" id="SM00827">
    <property type="entry name" value="PKS_AT"/>
    <property type="match status" value="2"/>
</dbReference>
<dbReference type="InterPro" id="IPR016035">
    <property type="entry name" value="Acyl_Trfase/lysoPLipase"/>
</dbReference>
<dbReference type="PROSITE" id="PS00012">
    <property type="entry name" value="PHOSPHOPANTETHEINE"/>
    <property type="match status" value="2"/>
</dbReference>
<keyword evidence="7" id="KW-0012">Acyltransferase</keyword>
<feature type="active site" description="Proton donor; for dehydratase activity" evidence="8">
    <location>
        <position position="2140"/>
    </location>
</feature>
<dbReference type="CDD" id="cd08956">
    <property type="entry name" value="KR_3_FAS_SDR_x"/>
    <property type="match status" value="1"/>
</dbReference>
<dbReference type="InterPro" id="IPR016036">
    <property type="entry name" value="Malonyl_transacylase_ACP-bd"/>
</dbReference>
<dbReference type="GO" id="GO:0033068">
    <property type="term" value="P:macrolide biosynthetic process"/>
    <property type="evidence" value="ECO:0007669"/>
    <property type="project" value="UniProtKB-ARBA"/>
</dbReference>
<dbReference type="InterPro" id="IPR014030">
    <property type="entry name" value="Ketoacyl_synth_N"/>
</dbReference>
<dbReference type="SUPFAM" id="SSF53901">
    <property type="entry name" value="Thiolase-like"/>
    <property type="match status" value="3"/>
</dbReference>
<evidence type="ECO:0000256" key="8">
    <source>
        <dbReference type="PROSITE-ProRule" id="PRU01363"/>
    </source>
</evidence>
<dbReference type="PROSITE" id="PS52004">
    <property type="entry name" value="KS3_2"/>
    <property type="match status" value="3"/>
</dbReference>
<keyword evidence="14" id="KW-1185">Reference proteome</keyword>
<dbReference type="Pfam" id="PF14765">
    <property type="entry name" value="PS-DH"/>
    <property type="match status" value="1"/>
</dbReference>
<evidence type="ECO:0000259" key="11">
    <source>
        <dbReference type="PROSITE" id="PS52004"/>
    </source>
</evidence>
<dbReference type="InterPro" id="IPR055123">
    <property type="entry name" value="SpnB-like_Rossmann"/>
</dbReference>
<evidence type="ECO:0000256" key="5">
    <source>
        <dbReference type="ARBA" id="ARBA00023194"/>
    </source>
</evidence>
<dbReference type="InterPro" id="IPR006162">
    <property type="entry name" value="Ppantetheine_attach_site"/>
</dbReference>
<dbReference type="InterPro" id="IPR042104">
    <property type="entry name" value="PKS_dehydratase_sf"/>
</dbReference>
<evidence type="ECO:0000259" key="10">
    <source>
        <dbReference type="PROSITE" id="PS50075"/>
    </source>
</evidence>
<gene>
    <name evidence="13" type="ORF">SSOG_07566</name>
</gene>
<dbReference type="InterPro" id="IPR018201">
    <property type="entry name" value="Ketoacyl_synth_AS"/>
</dbReference>
<keyword evidence="6" id="KW-0511">Multifunctional enzyme</keyword>
<feature type="domain" description="Carrier" evidence="10">
    <location>
        <begin position="947"/>
        <end position="1022"/>
    </location>
</feature>
<evidence type="ECO:0000259" key="12">
    <source>
        <dbReference type="PROSITE" id="PS52019"/>
    </source>
</evidence>
<name>D9WMI6_9ACTN</name>
<reference evidence="13 14" key="1">
    <citation type="submission" date="2009-02" db="EMBL/GenBank/DDBJ databases">
        <title>Annotation of Streptomyces hygroscopicus strain ATCC 53653.</title>
        <authorList>
            <consortium name="The Broad Institute Genome Sequencing Platform"/>
            <consortium name="Broad Institute Microbial Sequencing Center"/>
            <person name="Fischbach M."/>
            <person name="Godfrey P."/>
            <person name="Ward D."/>
            <person name="Young S."/>
            <person name="Zeng Q."/>
            <person name="Koehrsen M."/>
            <person name="Alvarado L."/>
            <person name="Berlin A.M."/>
            <person name="Bochicchio J."/>
            <person name="Borenstein D."/>
            <person name="Chapman S.B."/>
            <person name="Chen Z."/>
            <person name="Engels R."/>
            <person name="Freedman E."/>
            <person name="Gellesch M."/>
            <person name="Goldberg J."/>
            <person name="Griggs A."/>
            <person name="Gujja S."/>
            <person name="Heilman E.R."/>
            <person name="Heiman D.I."/>
            <person name="Hepburn T.A."/>
            <person name="Howarth C."/>
            <person name="Jen D."/>
            <person name="Larson L."/>
            <person name="Lewis B."/>
            <person name="Mehta T."/>
            <person name="Park D."/>
            <person name="Pearson M."/>
            <person name="Richards J."/>
            <person name="Roberts A."/>
            <person name="Saif S."/>
            <person name="Shea T.D."/>
            <person name="Shenoy N."/>
            <person name="Sisk P."/>
            <person name="Stolte C."/>
            <person name="Sykes S.N."/>
            <person name="Thomson T."/>
            <person name="Walk T."/>
            <person name="White J."/>
            <person name="Yandava C."/>
            <person name="Straight P."/>
            <person name="Clardy J."/>
            <person name="Hung D."/>
            <person name="Kolter R."/>
            <person name="Mekalanos J."/>
            <person name="Walker S."/>
            <person name="Walsh C.T."/>
            <person name="Wieland-Brown L.C."/>
            <person name="Haas B."/>
            <person name="Nusbaum C."/>
            <person name="Birren B."/>
        </authorList>
    </citation>
    <scope>NUCLEOTIDE SEQUENCE [LARGE SCALE GENOMIC DNA]</scope>
    <source>
        <strain evidence="13 14">ATCC 53653</strain>
    </source>
</reference>
<dbReference type="SUPFAM" id="SSF52151">
    <property type="entry name" value="FabD/lysophospholipase-like"/>
    <property type="match status" value="2"/>
</dbReference>
<feature type="region of interest" description="Disordered" evidence="9">
    <location>
        <begin position="2269"/>
        <end position="2288"/>
    </location>
</feature>
<accession>D9WMI6</accession>
<dbReference type="PROSITE" id="PS00606">
    <property type="entry name" value="KS3_1"/>
    <property type="match status" value="2"/>
</dbReference>
<dbReference type="FunFam" id="3.40.366.10:FF:000002">
    <property type="entry name" value="Probable polyketide synthase 2"/>
    <property type="match status" value="1"/>
</dbReference>
<dbReference type="Gene3D" id="1.10.1200.10">
    <property type="entry name" value="ACP-like"/>
    <property type="match status" value="2"/>
</dbReference>
<evidence type="ECO:0000256" key="4">
    <source>
        <dbReference type="ARBA" id="ARBA00022679"/>
    </source>
</evidence>
<feature type="domain" description="Carrier" evidence="10">
    <location>
        <begin position="2645"/>
        <end position="2720"/>
    </location>
</feature>
<evidence type="ECO:0000256" key="7">
    <source>
        <dbReference type="ARBA" id="ARBA00023315"/>
    </source>
</evidence>
<dbReference type="SUPFAM" id="SSF47336">
    <property type="entry name" value="ACP-like"/>
    <property type="match status" value="2"/>
</dbReference>
<sequence>MNRAYAPVVMSAHPSLVESPGSTGRSCTEARLPSPILWPKSCPRSKTNNSLMNPSMSGVQETGGARDTAIAVIGAACRVPSASSPAEFWRLLSEGTDAVSPWPTERGEGSRSWRGGFLDEVGTFDAAFFGMEPDEAAAVDPQQRLALELVWEAMEDAGVRGERLRGSRTGVFVGVSSDDYAALAARGDRAGRGELHDFTGRHRAIVANRVSWSFGLQGPSLAVDAAQASSLVAVHLACESLRRGDSDLAFAGGVNLILSADSMRTTAGLGALSAKGRCAAFDESADGFVRGEGGGVVLLKPLARAVADGDPIYCVIQGSAVNNDGGGDRLTDPDVAGQRDVLHRAYADARISPETVQYVELHGTGTPVGDPVEAAAVSDVIGRSSGDRGPLRVGSVKTNVGHLEAAAGIVGLLKAALSLRHRQLPPSLHFSTPNPAIPLAELNLRVQTELDAWPAPDAPLVAGVSSFGIGGTNCHVVLAEAPYTGRPDTAVNRPETARPVPWVLSARTGRALDAQATRLLTHLEQQPDTHVADIARSLAVGRSTFEHRAVVVGTDRDGLTSSLARLHDDAVNGIATSGRTAFLFSGGGSQRVGMGRELYETYPVFADALDEVLDHFVPGLDLREVLLGGLDDDAAADALDGMRYMQPALFAFQVALYRLVTSWGVTPDLLVGHSFGEIVAAHVSGALPLAHAAALVAARGELMEELPPGGAMIAVEATEEEALAALDGVDDVSIGVINGPRAVVLSGADEAVTRIADEFRARGHRTSRLRVQNAAHSPLTAPMLDEFARRIRGLAVSEPGIPIVSTVTGRTGAALTEDYWIGHLGATVRFHDAIAACREQGVTRFLELGPGSALTPLVPTSDTDLAVALQHRDRPEPQALLTGLAEAWCAGVSVDWAETVGEARTVGLPTYAFQRRRYWLDERPAAAEAEQHVSSATLALRERIGTEPDGFLIRWLADHMAETTGAAPADPDATFRDLGLDSVLSVQLRNRLVSATGLRMPASILFDYPTPSALAAHLHDQILGVLGTVDDTRTTAPVTTATDDDPIAIVGMACHLPGGIDSPQELWQALVTEVDATSEFPTDRGWDLAGLYDPDPDHPGTTYSRRGGFLAGATDFDAEFFGISPREAAAMDPQQRLLLETAWEALERSGVDPASLRGSRTGVFVGAMNMEYGPHLHAPVDGTEGFRLTGNTSSVASGRISYQLGLEGPAMTVDTACSSSLVALHLAVQSLRNGECSMALAGGVTVLSTPGMFVEFSRQRGLAADGRCKPFSDDADGTGWAEGVGMLVVERLSEAEKHGHQVLAVVRGSAVNQDGGSNGLTAPNGPSQQRVIRDALAGARLTSADVDVVEAHGTGTSLGDPIEAQALLATYGQGRDADRPLWLGSVKSNIGHTQAAAGVAGVIKMVQAMRNGVLPRSLHVSVPSRHVDWESGDVRVLTSHQEWPELERPRRSAVSSFGISGTNAHVILEAAPAEVGAAVQEVEPVRESSVPWVLSARSEAALAEQAARLLARVGDGADLDARDVGFTLAGGRAVLEHRAVVLGGDGAELKAGLAELAAGRLASNVVEGRAGAGASSGVVLVFPGQGSQWVGMARELLEFSPVFASRMAECAAALEPYVDGWSLLDVVRGGDEDVLRRVDVVQPVLFAVMVSLAELWGSLGVRPAAVVGHSQGEIAAACVAGGLSLEDAARVVALRSRAILRLSGRGGMVSVLAPEEQVAGRLSEGLQIAVVNGPEQVVVSGAPDELEVFLAGCEADGVQARRIAVDYASHSPQVEDLREELLDVLAGIEPRSGHVPLFSTVYGEVIDTADMDAEYWFTNLRETVRFDAALQKLLEAGHRVFVESSPHPVLVGAVTQAAEGSGVAGVTAVGTLRRREDERARLLQSVAEVFVAGVEVDWSSWVAGGRLVELPTYAFQRRRHWLPAGRSVVDAAGLGLRPAGHPLLGAAVPLAPQEGLVLTGQLSLHTHPWLEDHAVFGTVLLPGTAFVEMALRAGDEVGCAVVEELTLERPLVLSAEALVAMQVSVGAPDDRGRRSVSVHSRVQGADAGAEAGVEWVRHAVGVLAAAGPVAEERLEGVWPPSGAESVDVAEAYELLSGVGYGYGPVFRGLRSVWRAGDELFAEVQLPAEPDAFGVHPALLDAALHPLPSGDMKVPFSWSGVRLHSVGASVVRVRLSPRGDGAVSVAAFDGAGLPVVTVDELRLQSMSQEQLGSAVAADPLYEVRWTDVPVPDGSGGVPPEVVVEYVEPGGDVRTSVAEVLESVQRFLAESADAESADREDTRGGMTGTQDPATAAVWGLLRSAQAEHPGRIVVVDTAEGADPNEAVALALASEPQVALKEGRFLVPRLVAHAPEAATAPDWKPDGTVLITGAGGALGQLVARHLVAEHGVRQLLLVSRRGGEGSEELVAELTEAGATVAFAACDVADREALSVALAGIPGEHPLTAVIHAAGVLDDGVVTALTRERVDTVMRPKADGARLLDELTRDADLAAFVLFSSAAGVMGTAGQGNYAAANAFLDALALSRRAEGLAATSMAWGLWTSDSAMTAHLDDADIARLSRSGLGSMSTSQGLALLDAALAADRPTIVPARLDLSALRNHAARGTLPAVFKSLVRAPARRAAAVVGTGQSSSWIADMAALDDGDRAAALLELVGTQVSLVLGHGSALSVEADRAFRDLGFDSLTGLELRQRLQAATGLRLPSTLVFDYPTSNALVGFLEEQIRGTDAAPTGPVAVATATDDDPVVIVGMACRLPGGIDSPQALWQAALDGVDAITEFPDDRGWDIADLYDPDPDRAGKTYTRQGGFLHDAAVFDPGFFGISPREAAAMDPQQRLLLETAWEALERSGVDPTSLRGSRTGVFTGLMPMEYGPPLHEPIEGMDGFRMLGNASSVASGRIAYQLGLEGPAMTVDTACSSSLVALHLAAQALRNGECSLALAGGVTVMSTPTTFVEFSRQRAMSVDGRCKAFSDDADGAGWSEGVGLLVVERLSDARRNGHQILAVVRGSAVNQDGGSNGLTAPNGPSQQRVIRDALAGARLTSADVDVVEAHGTGTSLGDPIEAQALLATYGQGRDEDRPLWLGSVKSNIGHTQAAAGVAGVIKMVQAMRYGVMPRTLHADTPSQHVDWTSGPSAC</sequence>
<dbReference type="Gene3D" id="3.30.70.3290">
    <property type="match status" value="2"/>
</dbReference>
<dbReference type="GO" id="GO:0004315">
    <property type="term" value="F:3-oxoacyl-[acyl-carrier-protein] synthase activity"/>
    <property type="evidence" value="ECO:0007669"/>
    <property type="project" value="InterPro"/>
</dbReference>
<dbReference type="STRING" id="457427.SSOG_07566"/>
<dbReference type="PROSITE" id="PS50075">
    <property type="entry name" value="CARRIER"/>
    <property type="match status" value="2"/>
</dbReference>
<dbReference type="InterPro" id="IPR049552">
    <property type="entry name" value="PKS_DH_N"/>
</dbReference>
<dbReference type="Pfam" id="PF22953">
    <property type="entry name" value="SpnB_Rossmann"/>
    <property type="match status" value="1"/>
</dbReference>
<dbReference type="SMART" id="SM00826">
    <property type="entry name" value="PKS_DH"/>
    <property type="match status" value="1"/>
</dbReference>
<dbReference type="InterPro" id="IPR020806">
    <property type="entry name" value="PKS_PP-bd"/>
</dbReference>
<feature type="domain" description="Ketosynthase family 3 (KS3)" evidence="11">
    <location>
        <begin position="1044"/>
        <end position="1470"/>
    </location>
</feature>
<dbReference type="Gene3D" id="3.40.366.10">
    <property type="entry name" value="Malonyl-Coenzyme A Acyl Carrier Protein, domain 2"/>
    <property type="match status" value="2"/>
</dbReference>
<dbReference type="InterPro" id="IPR009081">
    <property type="entry name" value="PP-bd_ACP"/>
</dbReference>
<organism evidence="13 14">
    <name type="scientific">Streptomyces himastatinicus ATCC 53653</name>
    <dbReference type="NCBI Taxonomy" id="457427"/>
    <lineage>
        <taxon>Bacteria</taxon>
        <taxon>Bacillati</taxon>
        <taxon>Actinomycetota</taxon>
        <taxon>Actinomycetes</taxon>
        <taxon>Kitasatosporales</taxon>
        <taxon>Streptomycetaceae</taxon>
        <taxon>Streptomyces</taxon>
        <taxon>Streptomyces violaceusniger group</taxon>
    </lineage>
</organism>
<dbReference type="Pfam" id="PF16197">
    <property type="entry name" value="KAsynt_C_assoc"/>
    <property type="match status" value="2"/>
</dbReference>
<dbReference type="Gene3D" id="3.10.129.110">
    <property type="entry name" value="Polyketide synthase dehydratase"/>
    <property type="match status" value="1"/>
</dbReference>
<dbReference type="InterPro" id="IPR014031">
    <property type="entry name" value="Ketoacyl_synth_C"/>
</dbReference>
<feature type="region of interest" description="Disordered" evidence="9">
    <location>
        <begin position="38"/>
        <end position="62"/>
    </location>
</feature>
<dbReference type="FunFam" id="3.40.47.10:FF:000019">
    <property type="entry name" value="Polyketide synthase type I"/>
    <property type="match status" value="2"/>
</dbReference>
<feature type="compositionally biased region" description="Polar residues" evidence="9">
    <location>
        <begin position="44"/>
        <end position="60"/>
    </location>
</feature>
<dbReference type="HOGENOM" id="CLU_000022_35_8_11"/>
<dbReference type="InterPro" id="IPR013968">
    <property type="entry name" value="PKS_KR"/>
</dbReference>
<evidence type="ECO:0000256" key="9">
    <source>
        <dbReference type="SAM" id="MobiDB-lite"/>
    </source>
</evidence>
<dbReference type="CDD" id="cd00833">
    <property type="entry name" value="PKS"/>
    <property type="match status" value="3"/>
</dbReference>
<dbReference type="InterPro" id="IPR050091">
    <property type="entry name" value="PKS_NRPS_Biosynth_Enz"/>
</dbReference>
<dbReference type="PROSITE" id="PS52019">
    <property type="entry name" value="PKS_MFAS_DH"/>
    <property type="match status" value="1"/>
</dbReference>
<protein>
    <submittedName>
        <fullName evidence="13">Type I polyketide synthase AVES 3</fullName>
    </submittedName>
</protein>
<dbReference type="Pfam" id="PF00698">
    <property type="entry name" value="Acyl_transf_1"/>
    <property type="match status" value="2"/>
</dbReference>
<dbReference type="InterPro" id="IPR057326">
    <property type="entry name" value="KR_dom"/>
</dbReference>
<dbReference type="SMART" id="SM00825">
    <property type="entry name" value="PKS_KS"/>
    <property type="match status" value="3"/>
</dbReference>
<keyword evidence="4" id="KW-0808">Transferase</keyword>
<feature type="domain" description="Ketosynthase family 3 (KS3)" evidence="11">
    <location>
        <begin position="2739"/>
        <end position="3131"/>
    </location>
</feature>
<feature type="region of interest" description="C-terminal hotdog fold" evidence="8">
    <location>
        <begin position="2083"/>
        <end position="2211"/>
    </location>
</feature>
<feature type="domain" description="Ketosynthase family 3 (KS3)" evidence="11">
    <location>
        <begin position="67"/>
        <end position="480"/>
    </location>
</feature>
<proteinExistence type="predicted"/>
<comment type="pathway">
    <text evidence="1">Antibiotic biosynthesis.</text>
</comment>
<dbReference type="GO" id="GO:0004312">
    <property type="term" value="F:fatty acid synthase activity"/>
    <property type="evidence" value="ECO:0007669"/>
    <property type="project" value="TreeGrafter"/>
</dbReference>
<dbReference type="InterPro" id="IPR001227">
    <property type="entry name" value="Ac_transferase_dom_sf"/>
</dbReference>
<dbReference type="InterPro" id="IPR032821">
    <property type="entry name" value="PKS_assoc"/>
</dbReference>
<dbReference type="InterPro" id="IPR036736">
    <property type="entry name" value="ACP-like_sf"/>
</dbReference>
<evidence type="ECO:0000256" key="1">
    <source>
        <dbReference type="ARBA" id="ARBA00004792"/>
    </source>
</evidence>
<dbReference type="EMBL" id="GG657754">
    <property type="protein sequence ID" value="EFL27852.1"/>
    <property type="molecule type" value="Genomic_DNA"/>
</dbReference>
<dbReference type="InterPro" id="IPR014043">
    <property type="entry name" value="Acyl_transferase_dom"/>
</dbReference>
<evidence type="ECO:0000256" key="2">
    <source>
        <dbReference type="ARBA" id="ARBA00022450"/>
    </source>
</evidence>
<dbReference type="Proteomes" id="UP000003963">
    <property type="component" value="Unassembled WGS sequence"/>
</dbReference>
<dbReference type="Pfam" id="PF21089">
    <property type="entry name" value="PKS_DH_N"/>
    <property type="match status" value="1"/>
</dbReference>
<dbReference type="Pfam" id="PF00550">
    <property type="entry name" value="PP-binding"/>
    <property type="match status" value="2"/>
</dbReference>
<evidence type="ECO:0000256" key="6">
    <source>
        <dbReference type="ARBA" id="ARBA00023268"/>
    </source>
</evidence>
<keyword evidence="3" id="KW-0597">Phosphoprotein</keyword>
<dbReference type="SUPFAM" id="SSF51735">
    <property type="entry name" value="NAD(P)-binding Rossmann-fold domains"/>
    <property type="match status" value="2"/>
</dbReference>
<dbReference type="PANTHER" id="PTHR43775">
    <property type="entry name" value="FATTY ACID SYNTHASE"/>
    <property type="match status" value="1"/>
</dbReference>
<feature type="active site" description="Proton acceptor; for dehydratase activity" evidence="8">
    <location>
        <position position="1973"/>
    </location>
</feature>
<dbReference type="InterPro" id="IPR020841">
    <property type="entry name" value="PKS_Beta-ketoAc_synthase_dom"/>
</dbReference>
<dbReference type="Pfam" id="PF02801">
    <property type="entry name" value="Ketoacyl-synt_C"/>
    <property type="match status" value="3"/>
</dbReference>
<dbReference type="PANTHER" id="PTHR43775:SF51">
    <property type="entry name" value="INACTIVE PHENOLPHTHIOCEROL SYNTHESIS POLYKETIDE SYNTHASE TYPE I PKS1-RELATED"/>
    <property type="match status" value="1"/>
</dbReference>
<dbReference type="SMART" id="SM00822">
    <property type="entry name" value="PKS_KR"/>
    <property type="match status" value="1"/>
</dbReference>
<keyword evidence="2" id="KW-0596">Phosphopantetheine</keyword>
<dbReference type="FunFam" id="1.10.1200.10:FF:000007">
    <property type="entry name" value="Probable polyketide synthase pks17"/>
    <property type="match status" value="1"/>
</dbReference>
<feature type="domain" description="PKS/mFAS DH" evidence="12">
    <location>
        <begin position="1941"/>
        <end position="2211"/>
    </location>
</feature>
<dbReference type="InterPro" id="IPR036291">
    <property type="entry name" value="NAD(P)-bd_dom_sf"/>
</dbReference>
<keyword evidence="5" id="KW-0045">Antibiotic biosynthesis</keyword>
<dbReference type="SUPFAM" id="SSF55048">
    <property type="entry name" value="Probable ACP-binding domain of malonyl-CoA ACP transacylase"/>
    <property type="match status" value="2"/>
</dbReference>
<dbReference type="Gene3D" id="3.40.50.720">
    <property type="entry name" value="NAD(P)-binding Rossmann-like Domain"/>
    <property type="match status" value="1"/>
</dbReference>
<dbReference type="InterPro" id="IPR020807">
    <property type="entry name" value="PKS_DH"/>
</dbReference>
<dbReference type="Gene3D" id="3.40.47.10">
    <property type="match status" value="3"/>
</dbReference>